<evidence type="ECO:0000313" key="2">
    <source>
        <dbReference type="EMBL" id="JAT07694.1"/>
    </source>
</evidence>
<organism evidence="2">
    <name type="scientific">Homalodisca liturata</name>
    <dbReference type="NCBI Taxonomy" id="320908"/>
    <lineage>
        <taxon>Eukaryota</taxon>
        <taxon>Metazoa</taxon>
        <taxon>Ecdysozoa</taxon>
        <taxon>Arthropoda</taxon>
        <taxon>Hexapoda</taxon>
        <taxon>Insecta</taxon>
        <taxon>Pterygota</taxon>
        <taxon>Neoptera</taxon>
        <taxon>Paraneoptera</taxon>
        <taxon>Hemiptera</taxon>
        <taxon>Auchenorrhyncha</taxon>
        <taxon>Membracoidea</taxon>
        <taxon>Cicadellidae</taxon>
        <taxon>Cicadellinae</taxon>
        <taxon>Proconiini</taxon>
        <taxon>Homalodisca</taxon>
    </lineage>
</organism>
<protein>
    <submittedName>
        <fullName evidence="2">Uncharacterized protein</fullName>
    </submittedName>
</protein>
<proteinExistence type="predicted"/>
<dbReference type="EMBL" id="GECU01000013">
    <property type="protein sequence ID" value="JAT07694.1"/>
    <property type="molecule type" value="Transcribed_RNA"/>
</dbReference>
<reference evidence="2" key="1">
    <citation type="submission" date="2015-11" db="EMBL/GenBank/DDBJ databases">
        <title>De novo transcriptome assembly of four potential Pierce s Disease insect vectors from Arizona vineyards.</title>
        <authorList>
            <person name="Tassone E.E."/>
        </authorList>
    </citation>
    <scope>NUCLEOTIDE SEQUENCE</scope>
</reference>
<accession>A0A1B6K927</accession>
<feature type="non-terminal residue" evidence="2">
    <location>
        <position position="1"/>
    </location>
</feature>
<sequence>GRDEFNHFQLANGSECITQIGDKIEGRRCSGDSASQMFNIQIGRGDSGDDAAPAELYEQPEMYVDPERKKEVVVREDEVLTLKLRRPAMETKYVNVVKREKPGPEPVEEKPAKDSPVPVIAPQLVAVPPGVIPVQTSALPVVYSQPLVPSDPVFQKKRYYAIPRRLKRKQRPSDESD</sequence>
<name>A0A1B6K927_9HEMI</name>
<evidence type="ECO:0000256" key="1">
    <source>
        <dbReference type="SAM" id="MobiDB-lite"/>
    </source>
</evidence>
<feature type="non-terminal residue" evidence="2">
    <location>
        <position position="177"/>
    </location>
</feature>
<dbReference type="AlphaFoldDB" id="A0A1B6K927"/>
<feature type="region of interest" description="Disordered" evidence="1">
    <location>
        <begin position="96"/>
        <end position="115"/>
    </location>
</feature>
<gene>
    <name evidence="2" type="ORF">g.56150</name>
</gene>
<feature type="compositionally biased region" description="Basic and acidic residues" evidence="1">
    <location>
        <begin position="97"/>
        <end position="113"/>
    </location>
</feature>